<gene>
    <name evidence="3" type="ORF">ENV38_01620</name>
</gene>
<dbReference type="EMBL" id="DTGD01000067">
    <property type="protein sequence ID" value="HGB35590.1"/>
    <property type="molecule type" value="Genomic_DNA"/>
</dbReference>
<evidence type="ECO:0000313" key="3">
    <source>
        <dbReference type="EMBL" id="HGB35590.1"/>
    </source>
</evidence>
<dbReference type="InterPro" id="IPR053959">
    <property type="entry name" value="YvlB/LiaX_N"/>
</dbReference>
<keyword evidence="1" id="KW-0175">Coiled coil</keyword>
<name>A0A7V3NTI8_UNCW3</name>
<protein>
    <recommendedName>
        <fullName evidence="2">YvlB/LiaX N-terminal domain-containing protein</fullName>
    </recommendedName>
</protein>
<dbReference type="AlphaFoldDB" id="A0A7V3NTI8"/>
<sequence length="255" mass="28263">MEEAIKKVLDLLEQGKISPEEAERLIRAIKEAEATKEQSKKETEKSERKAAGLGIVSEVLDEVFTSVGETVRTSIGSALEIALTHEKFHSKTFENIKELNIKVLGGDLEIEPSEDEKITASFEGKHRIDKDLLDLSIVNEGTLKVPQNVKINLSVLGGDVIIKGFYPEVNIDIKGGDVSGKIDFEKLTCKVMGGDVEIKTEKKPLKMQVKALGGDVELPSEMKKSGEYYIFGEENFREAEVKVMGGDFTLEFEEE</sequence>
<evidence type="ECO:0000259" key="2">
    <source>
        <dbReference type="Pfam" id="PF22746"/>
    </source>
</evidence>
<comment type="caution">
    <text evidence="3">The sequence shown here is derived from an EMBL/GenBank/DDBJ whole genome shotgun (WGS) entry which is preliminary data.</text>
</comment>
<feature type="coiled-coil region" evidence="1">
    <location>
        <begin position="22"/>
        <end position="49"/>
    </location>
</feature>
<feature type="domain" description="YvlB/LiaX N-terminal" evidence="2">
    <location>
        <begin position="5"/>
        <end position="32"/>
    </location>
</feature>
<accession>A0A7V3NTI8</accession>
<organism evidence="3">
    <name type="scientific">candidate division WOR-3 bacterium</name>
    <dbReference type="NCBI Taxonomy" id="2052148"/>
    <lineage>
        <taxon>Bacteria</taxon>
        <taxon>Bacteria division WOR-3</taxon>
    </lineage>
</organism>
<reference evidence="3" key="1">
    <citation type="journal article" date="2020" name="mSystems">
        <title>Genome- and Community-Level Interaction Insights into Carbon Utilization and Element Cycling Functions of Hydrothermarchaeota in Hydrothermal Sediment.</title>
        <authorList>
            <person name="Zhou Z."/>
            <person name="Liu Y."/>
            <person name="Xu W."/>
            <person name="Pan J."/>
            <person name="Luo Z.H."/>
            <person name="Li M."/>
        </authorList>
    </citation>
    <scope>NUCLEOTIDE SEQUENCE [LARGE SCALE GENOMIC DNA]</scope>
    <source>
        <strain evidence="3">SpSt-754</strain>
    </source>
</reference>
<dbReference type="Pfam" id="PF22746">
    <property type="entry name" value="SHOCT-like_DUF2089-C"/>
    <property type="match status" value="1"/>
</dbReference>
<proteinExistence type="predicted"/>
<evidence type="ECO:0000256" key="1">
    <source>
        <dbReference type="SAM" id="Coils"/>
    </source>
</evidence>